<feature type="transmembrane region" description="Helical" evidence="1">
    <location>
        <begin position="20"/>
        <end position="37"/>
    </location>
</feature>
<keyword evidence="3" id="KW-1185">Reference proteome</keyword>
<comment type="caution">
    <text evidence="2">The sequence shown here is derived from an EMBL/GenBank/DDBJ whole genome shotgun (WGS) entry which is preliminary data.</text>
</comment>
<accession>A0AAD8PN90</accession>
<reference evidence="2" key="1">
    <citation type="submission" date="2021-06" db="EMBL/GenBank/DDBJ databases">
        <title>Comparative genomics, transcriptomics and evolutionary studies reveal genomic signatures of adaptation to plant cell wall in hemibiotrophic fungi.</title>
        <authorList>
            <consortium name="DOE Joint Genome Institute"/>
            <person name="Baroncelli R."/>
            <person name="Diaz J.F."/>
            <person name="Benocci T."/>
            <person name="Peng M."/>
            <person name="Battaglia E."/>
            <person name="Haridas S."/>
            <person name="Andreopoulos W."/>
            <person name="Labutti K."/>
            <person name="Pangilinan J."/>
            <person name="Floch G.L."/>
            <person name="Makela M.R."/>
            <person name="Henrissat B."/>
            <person name="Grigoriev I.V."/>
            <person name="Crouch J.A."/>
            <person name="De Vries R.P."/>
            <person name="Sukno S.A."/>
            <person name="Thon M.R."/>
        </authorList>
    </citation>
    <scope>NUCLEOTIDE SEQUENCE</scope>
    <source>
        <strain evidence="2">CBS 125086</strain>
    </source>
</reference>
<dbReference type="Proteomes" id="UP001230504">
    <property type="component" value="Unassembled WGS sequence"/>
</dbReference>
<keyword evidence="1" id="KW-0472">Membrane</keyword>
<organism evidence="2 3">
    <name type="scientific">Colletotrichum navitas</name>
    <dbReference type="NCBI Taxonomy" id="681940"/>
    <lineage>
        <taxon>Eukaryota</taxon>
        <taxon>Fungi</taxon>
        <taxon>Dikarya</taxon>
        <taxon>Ascomycota</taxon>
        <taxon>Pezizomycotina</taxon>
        <taxon>Sordariomycetes</taxon>
        <taxon>Hypocreomycetidae</taxon>
        <taxon>Glomerellales</taxon>
        <taxon>Glomerellaceae</taxon>
        <taxon>Colletotrichum</taxon>
        <taxon>Colletotrichum graminicola species complex</taxon>
    </lineage>
</organism>
<dbReference type="EMBL" id="JAHLJV010000106">
    <property type="protein sequence ID" value="KAK1572676.1"/>
    <property type="molecule type" value="Genomic_DNA"/>
</dbReference>
<evidence type="ECO:0000313" key="2">
    <source>
        <dbReference type="EMBL" id="KAK1572676.1"/>
    </source>
</evidence>
<protein>
    <submittedName>
        <fullName evidence="2">Uncharacterized protein</fullName>
    </submittedName>
</protein>
<sequence>MSIVRSLQRPANEPLPAVPAAQTCLFFFLIIFFRGLADRSMWRRRDRKATCIQSSNVMVSQAGWRGAAAYATHHTLPRRDQVGRYTKMLRARAGVCVCVCVLLVVASLAVSLFVVTFRTYSLLGILSLVSSFSVLSWITLLSLSADSHTLSLYPRSPVQGNATLGFPRLQ</sequence>
<feature type="transmembrane region" description="Helical" evidence="1">
    <location>
        <begin position="93"/>
        <end position="114"/>
    </location>
</feature>
<dbReference type="GeneID" id="85443349"/>
<proteinExistence type="predicted"/>
<evidence type="ECO:0000256" key="1">
    <source>
        <dbReference type="SAM" id="Phobius"/>
    </source>
</evidence>
<name>A0AAD8PN90_9PEZI</name>
<gene>
    <name evidence="2" type="ORF">LY79DRAFT_569973</name>
</gene>
<feature type="transmembrane region" description="Helical" evidence="1">
    <location>
        <begin position="120"/>
        <end position="143"/>
    </location>
</feature>
<dbReference type="AlphaFoldDB" id="A0AAD8PN90"/>
<keyword evidence="1" id="KW-0812">Transmembrane</keyword>
<dbReference type="RefSeq" id="XP_060408471.1">
    <property type="nucleotide sequence ID" value="XM_060559109.1"/>
</dbReference>
<keyword evidence="1" id="KW-1133">Transmembrane helix</keyword>
<evidence type="ECO:0000313" key="3">
    <source>
        <dbReference type="Proteomes" id="UP001230504"/>
    </source>
</evidence>